<evidence type="ECO:0000256" key="1">
    <source>
        <dbReference type="ARBA" id="ARBA00022612"/>
    </source>
</evidence>
<keyword evidence="2 5" id="KW-0645">Protease</keyword>
<dbReference type="GO" id="GO:0008233">
    <property type="term" value="F:peptidase activity"/>
    <property type="evidence" value="ECO:0007669"/>
    <property type="project" value="UniProtKB-KW"/>
</dbReference>
<organism evidence="5 6">
    <name type="scientific">Paracoccus angustae</name>
    <dbReference type="NCBI Taxonomy" id="1671480"/>
    <lineage>
        <taxon>Bacteria</taxon>
        <taxon>Pseudomonadati</taxon>
        <taxon>Pseudomonadota</taxon>
        <taxon>Alphaproteobacteria</taxon>
        <taxon>Rhodobacterales</taxon>
        <taxon>Paracoccaceae</taxon>
        <taxon>Paracoccus</taxon>
    </lineage>
</organism>
<gene>
    <name evidence="5" type="ORF">ACFOM8_20745</name>
</gene>
<proteinExistence type="predicted"/>
<evidence type="ECO:0000259" key="4">
    <source>
        <dbReference type="Pfam" id="PF04586"/>
    </source>
</evidence>
<keyword evidence="3 5" id="KW-0378">Hydrolase</keyword>
<dbReference type="NCBIfam" id="NF045541">
    <property type="entry name" value="scaf_prot_MCP2"/>
    <property type="match status" value="1"/>
</dbReference>
<dbReference type="Pfam" id="PF04586">
    <property type="entry name" value="Peptidase_S78"/>
    <property type="match status" value="1"/>
</dbReference>
<dbReference type="Pfam" id="PF25209">
    <property type="entry name" value="Phage_capsid_4"/>
    <property type="match status" value="1"/>
</dbReference>
<dbReference type="RefSeq" id="WP_377764259.1">
    <property type="nucleotide sequence ID" value="NZ_JBHRXY010000047.1"/>
</dbReference>
<protein>
    <submittedName>
        <fullName evidence="5">Prohead protease/major capsid protein fusion protein</fullName>
        <ecNumber evidence="5">3.4.-.-</ecNumber>
    </submittedName>
</protein>
<evidence type="ECO:0000256" key="3">
    <source>
        <dbReference type="ARBA" id="ARBA00022801"/>
    </source>
</evidence>
<reference evidence="6" key="1">
    <citation type="journal article" date="2019" name="Int. J. Syst. Evol. Microbiol.">
        <title>The Global Catalogue of Microorganisms (GCM) 10K type strain sequencing project: providing services to taxonomists for standard genome sequencing and annotation.</title>
        <authorList>
            <consortium name="The Broad Institute Genomics Platform"/>
            <consortium name="The Broad Institute Genome Sequencing Center for Infectious Disease"/>
            <person name="Wu L."/>
            <person name="Ma J."/>
        </authorList>
    </citation>
    <scope>NUCLEOTIDE SEQUENCE [LARGE SCALE GENOMIC DNA]</scope>
    <source>
        <strain evidence="6">KCTC 42473</strain>
    </source>
</reference>
<dbReference type="EMBL" id="JBHRXY010000047">
    <property type="protein sequence ID" value="MFC3631855.1"/>
    <property type="molecule type" value="Genomic_DNA"/>
</dbReference>
<keyword evidence="6" id="KW-1185">Reference proteome</keyword>
<evidence type="ECO:0000313" key="5">
    <source>
        <dbReference type="EMBL" id="MFC3631855.1"/>
    </source>
</evidence>
<evidence type="ECO:0000256" key="2">
    <source>
        <dbReference type="ARBA" id="ARBA00022670"/>
    </source>
</evidence>
<dbReference type="InterPro" id="IPR054613">
    <property type="entry name" value="Peptidase_S78_dom"/>
</dbReference>
<feature type="domain" description="Prohead serine protease" evidence="4">
    <location>
        <begin position="43"/>
        <end position="160"/>
    </location>
</feature>
<accession>A0ABV7UAE5</accession>
<dbReference type="GO" id="GO:0006508">
    <property type="term" value="P:proteolysis"/>
    <property type="evidence" value="ECO:0007669"/>
    <property type="project" value="UniProtKB-KW"/>
</dbReference>
<sequence>MPDLIIRSVAARSFDADSRTFEAVIATPSPYGRRDARGPYLEVLDTTAIDPAALVGLPVLDSHRQQSVRDTIGTVLEARLEGDALVVRVQLSGAEDVRPIIQRIEDGTLRGVSIGYRVARWQEQTAAKTRTKVAVDWAITEVTLTTNPADKAATIRSKEESQMLDQENPAVTAEEKQRRADIRALTRSAGLSAEIADDLIDSGADMTAAKAAVFDAVSAKRSTAPNIRTHAPANDDPAVVQRRAADALAYRMAGGELPDDAKPYLNLSLKEMAADSLARAGVATRGMSADEIFTRAGMHTTSDFPLLVSNAVGKVAMQAYQVAQSPLKQLARKKTLRDFKPAASIWLGELGRLERITEAGEIKHTTITEGGETLKLATYARAINLSRELLVNDDVHLLGDLTAAFGRAAAQTEADILVDLVTSNPAMADGDPVFDADRGNIGTPGALSITTLSAARLAMRKRTGRDGTNFINVTPKYLVISPELETTAEQLLTQIAAATVDDVNPWTGKLTPLVDPRLPEGTFYLFADPAVAPALQYAYLAGAEGVQVQRREMWDQLGVGYRAWLDFGAGWLDWRGVQRVSAA</sequence>
<dbReference type="EC" id="3.4.-.-" evidence="5"/>
<comment type="caution">
    <text evidence="5">The sequence shown here is derived from an EMBL/GenBank/DDBJ whole genome shotgun (WGS) entry which is preliminary data.</text>
</comment>
<keyword evidence="1" id="KW-1188">Viral release from host cell</keyword>
<name>A0ABV7UAE5_9RHOB</name>
<dbReference type="Proteomes" id="UP001595539">
    <property type="component" value="Unassembled WGS sequence"/>
</dbReference>
<evidence type="ECO:0000313" key="6">
    <source>
        <dbReference type="Proteomes" id="UP001595539"/>
    </source>
</evidence>